<dbReference type="EMBL" id="MT141562">
    <property type="protein sequence ID" value="QJA43176.1"/>
    <property type="molecule type" value="Genomic_DNA"/>
</dbReference>
<dbReference type="EMBL" id="MT144454">
    <property type="protein sequence ID" value="QJA53821.1"/>
    <property type="molecule type" value="Genomic_DNA"/>
</dbReference>
<dbReference type="EMBL" id="MT142512">
    <property type="protein sequence ID" value="QJA83538.1"/>
    <property type="molecule type" value="Genomic_DNA"/>
</dbReference>
<evidence type="ECO:0000313" key="1">
    <source>
        <dbReference type="EMBL" id="QJA43176.1"/>
    </source>
</evidence>
<proteinExistence type="predicted"/>
<dbReference type="AlphaFoldDB" id="A0A6H2A2E4"/>
<evidence type="ECO:0000313" key="4">
    <source>
        <dbReference type="EMBL" id="QJI04179.1"/>
    </source>
</evidence>
<evidence type="ECO:0000313" key="2">
    <source>
        <dbReference type="EMBL" id="QJA53821.1"/>
    </source>
</evidence>
<organism evidence="2">
    <name type="scientific">viral metagenome</name>
    <dbReference type="NCBI Taxonomy" id="1070528"/>
    <lineage>
        <taxon>unclassified sequences</taxon>
        <taxon>metagenomes</taxon>
        <taxon>organismal metagenomes</taxon>
    </lineage>
</organism>
<gene>
    <name evidence="3" type="ORF">MM415A00275_0043</name>
    <name evidence="1" type="ORF">MM415B00324_0006</name>
    <name evidence="2" type="ORF">TM448A04054_0005</name>
    <name evidence="4" type="ORF">TM448B06464_0012</name>
</gene>
<name>A0A6H2A2E4_9ZZZZ</name>
<reference evidence="2" key="1">
    <citation type="submission" date="2020-03" db="EMBL/GenBank/DDBJ databases">
        <title>The deep terrestrial virosphere.</title>
        <authorList>
            <person name="Holmfeldt K."/>
            <person name="Nilsson E."/>
            <person name="Simone D."/>
            <person name="Lopez-Fernandez M."/>
            <person name="Wu X."/>
            <person name="de Brujin I."/>
            <person name="Lundin D."/>
            <person name="Andersson A."/>
            <person name="Bertilsson S."/>
            <person name="Dopson M."/>
        </authorList>
    </citation>
    <scope>NUCLEOTIDE SEQUENCE</scope>
    <source>
        <strain evidence="3">MM415A00275</strain>
        <strain evidence="1">MM415B00324</strain>
        <strain evidence="2">TM448A04054</strain>
        <strain evidence="4">TM448B06464</strain>
    </source>
</reference>
<accession>A0A6H2A2E4</accession>
<dbReference type="EMBL" id="MT145155">
    <property type="protein sequence ID" value="QJI04179.1"/>
    <property type="molecule type" value="Genomic_DNA"/>
</dbReference>
<sequence>MGAMVAKLSMDGINNEKVFFVRFYENMGALIDGKLADVYECSKIVVDSDVLEHLNDLRILENMRRK</sequence>
<protein>
    <submittedName>
        <fullName evidence="2">Uncharacterized protein</fullName>
    </submittedName>
</protein>
<evidence type="ECO:0000313" key="3">
    <source>
        <dbReference type="EMBL" id="QJA83538.1"/>
    </source>
</evidence>